<evidence type="ECO:0000313" key="4">
    <source>
        <dbReference type="Proteomes" id="UP000247702"/>
    </source>
</evidence>
<dbReference type="InterPro" id="IPR004919">
    <property type="entry name" value="GmrSD_N"/>
</dbReference>
<dbReference type="AlphaFoldDB" id="A0A2Z6SIZ8"/>
<feature type="region of interest" description="Disordered" evidence="1">
    <location>
        <begin position="149"/>
        <end position="170"/>
    </location>
</feature>
<name>A0A2Z6SIZ8_9GLOM</name>
<feature type="domain" description="GmrSD restriction endonucleases N-terminal" evidence="2">
    <location>
        <begin position="216"/>
        <end position="368"/>
    </location>
</feature>
<keyword evidence="4" id="KW-1185">Reference proteome</keyword>
<dbReference type="Proteomes" id="UP000247702">
    <property type="component" value="Unassembled WGS sequence"/>
</dbReference>
<evidence type="ECO:0000259" key="2">
    <source>
        <dbReference type="Pfam" id="PF03235"/>
    </source>
</evidence>
<sequence>MVHSQADTSSGIGSIPDGQTWYICSKAATSFIDYTVRMVETSQDPTQGFGTNVVGNHPKQFDTVGLLTIVANYTNIRALVDPSRPNVLYLDQFSCNVQPVQECSKTTNPPLAIQDILCLAIMNPNSNITKFTASISFDQNASKPILVIPPSDTPDNTNNTPSQTSPQIDPTETHSFFVNFAYRSNFINLSYLLFLSCSISMSDALSKPRNVNHTLNKLYNLMERGLIDINPEFQRDIVWNSAKQCLLIDSIFKNYYIPPILFSCKKLDGNRWLRVCIDGKQRLTSIRRFMNNEIPYSRKIEGRTKKIYYKKVDGQYLPNTLSIEEKEDFDDFEIVCIEYYDLNIQREQEIFSRVQLGLPLTVAEKLHAVTSPIAEFAKSILEKYPSINKIIDNKRAKPFQLIVQALHMIELNPTKYNATSGVITKYIQDERSVPRELKQEADHVFASLDILIQVDEEIFTRDHRVSPIEFVFFCYILDKFSNLELAWYQDTLLQMKEYVRNQHTDIRFNQTVYKTLWNFVEEIENKLADNDGRKTKRNKKGHKSK</sequence>
<dbReference type="STRING" id="94130.A0A2Z6SIZ8"/>
<comment type="caution">
    <text evidence="3">The sequence shown here is derived from an EMBL/GenBank/DDBJ whole genome shotgun (WGS) entry which is preliminary data.</text>
</comment>
<protein>
    <recommendedName>
        <fullName evidence="2">GmrSD restriction endonucleases N-terminal domain-containing protein</fullName>
    </recommendedName>
</protein>
<reference evidence="3 4" key="1">
    <citation type="submission" date="2017-11" db="EMBL/GenBank/DDBJ databases">
        <title>The genome of Rhizophagus clarus HR1 reveals common genetic basis of auxotrophy among arbuscular mycorrhizal fungi.</title>
        <authorList>
            <person name="Kobayashi Y."/>
        </authorList>
    </citation>
    <scope>NUCLEOTIDE SEQUENCE [LARGE SCALE GENOMIC DNA]</scope>
    <source>
        <strain evidence="3 4">HR1</strain>
    </source>
</reference>
<accession>A0A2Z6SIZ8</accession>
<proteinExistence type="predicted"/>
<organism evidence="3 4">
    <name type="scientific">Rhizophagus clarus</name>
    <dbReference type="NCBI Taxonomy" id="94130"/>
    <lineage>
        <taxon>Eukaryota</taxon>
        <taxon>Fungi</taxon>
        <taxon>Fungi incertae sedis</taxon>
        <taxon>Mucoromycota</taxon>
        <taxon>Glomeromycotina</taxon>
        <taxon>Glomeromycetes</taxon>
        <taxon>Glomerales</taxon>
        <taxon>Glomeraceae</taxon>
        <taxon>Rhizophagus</taxon>
    </lineage>
</organism>
<evidence type="ECO:0000313" key="3">
    <source>
        <dbReference type="EMBL" id="GBC10482.1"/>
    </source>
</evidence>
<dbReference type="EMBL" id="BEXD01004388">
    <property type="protein sequence ID" value="GBC10482.1"/>
    <property type="molecule type" value="Genomic_DNA"/>
</dbReference>
<dbReference type="PANTHER" id="PTHR39639">
    <property type="entry name" value="CHROMOSOME 16, WHOLE GENOME SHOTGUN SEQUENCE"/>
    <property type="match status" value="1"/>
</dbReference>
<evidence type="ECO:0000256" key="1">
    <source>
        <dbReference type="SAM" id="MobiDB-lite"/>
    </source>
</evidence>
<dbReference type="PANTHER" id="PTHR39639:SF1">
    <property type="entry name" value="DUF262 DOMAIN-CONTAINING PROTEIN"/>
    <property type="match status" value="1"/>
</dbReference>
<feature type="compositionally biased region" description="Polar residues" evidence="1">
    <location>
        <begin position="153"/>
        <end position="170"/>
    </location>
</feature>
<gene>
    <name evidence="3" type="ORF">RclHR1_09660006</name>
</gene>
<dbReference type="Pfam" id="PF03235">
    <property type="entry name" value="GmrSD_N"/>
    <property type="match status" value="1"/>
</dbReference>